<feature type="region of interest" description="Disordered" evidence="3">
    <location>
        <begin position="480"/>
        <end position="502"/>
    </location>
</feature>
<dbReference type="Pfam" id="PF01142">
    <property type="entry name" value="TruD"/>
    <property type="match status" value="1"/>
</dbReference>
<dbReference type="GO" id="GO:0009982">
    <property type="term" value="F:pseudouridine synthase activity"/>
    <property type="evidence" value="ECO:0007669"/>
    <property type="project" value="InterPro"/>
</dbReference>
<accession>A0A7S4SGS3</accession>
<dbReference type="GO" id="GO:0001522">
    <property type="term" value="P:pseudouridine synthesis"/>
    <property type="evidence" value="ECO:0007669"/>
    <property type="project" value="InterPro"/>
</dbReference>
<evidence type="ECO:0000256" key="2">
    <source>
        <dbReference type="ARBA" id="ARBA00023235"/>
    </source>
</evidence>
<feature type="domain" description="TRUD" evidence="4">
    <location>
        <begin position="241"/>
        <end position="454"/>
    </location>
</feature>
<dbReference type="EMBL" id="HBNR01070655">
    <property type="protein sequence ID" value="CAE4645274.1"/>
    <property type="molecule type" value="Transcribed_RNA"/>
</dbReference>
<dbReference type="InterPro" id="IPR020103">
    <property type="entry name" value="PsdUridine_synth_cat_dom_sf"/>
</dbReference>
<dbReference type="Gene3D" id="3.30.2350.20">
    <property type="entry name" value="TruD, catalytic domain"/>
    <property type="match status" value="1"/>
</dbReference>
<evidence type="ECO:0000259" key="4">
    <source>
        <dbReference type="PROSITE" id="PS50984"/>
    </source>
</evidence>
<protein>
    <recommendedName>
        <fullName evidence="4">TRUD domain-containing protein</fullName>
    </recommendedName>
</protein>
<dbReference type="PROSITE" id="PS50984">
    <property type="entry name" value="TRUD"/>
    <property type="match status" value="1"/>
</dbReference>
<dbReference type="InterPro" id="IPR001656">
    <property type="entry name" value="PsdUridine_synth_TruD"/>
</dbReference>
<dbReference type="GO" id="GO:0003723">
    <property type="term" value="F:RNA binding"/>
    <property type="evidence" value="ECO:0007669"/>
    <property type="project" value="InterPro"/>
</dbReference>
<reference evidence="5" key="1">
    <citation type="submission" date="2021-01" db="EMBL/GenBank/DDBJ databases">
        <authorList>
            <person name="Corre E."/>
            <person name="Pelletier E."/>
            <person name="Niang G."/>
            <person name="Scheremetjew M."/>
            <person name="Finn R."/>
            <person name="Kale V."/>
            <person name="Holt S."/>
            <person name="Cochrane G."/>
            <person name="Meng A."/>
            <person name="Brown T."/>
            <person name="Cohen L."/>
        </authorList>
    </citation>
    <scope>NUCLEOTIDE SEQUENCE</scope>
    <source>
        <strain evidence="5">CCMP3105</strain>
    </source>
</reference>
<comment type="similarity">
    <text evidence="1">Belongs to the pseudouridine synthase TruD family.</text>
</comment>
<name>A0A7S4SGS3_9DINO</name>
<evidence type="ECO:0000256" key="3">
    <source>
        <dbReference type="SAM" id="MobiDB-lite"/>
    </source>
</evidence>
<feature type="region of interest" description="Disordered" evidence="3">
    <location>
        <begin position="67"/>
        <end position="94"/>
    </location>
</feature>
<dbReference type="InterPro" id="IPR011760">
    <property type="entry name" value="PsdUridine_synth_TruD_insert"/>
</dbReference>
<dbReference type="InterPro" id="IPR042214">
    <property type="entry name" value="TruD_catalytic"/>
</dbReference>
<keyword evidence="2" id="KW-0413">Isomerase</keyword>
<dbReference type="PANTHER" id="PTHR13326">
    <property type="entry name" value="TRNA PSEUDOURIDINE SYNTHASE D"/>
    <property type="match status" value="1"/>
</dbReference>
<dbReference type="AlphaFoldDB" id="A0A7S4SGS3"/>
<dbReference type="PANTHER" id="PTHR13326:SF21">
    <property type="entry name" value="PSEUDOURIDYLATE SYNTHASE PUS7L"/>
    <property type="match status" value="1"/>
</dbReference>
<dbReference type="SUPFAM" id="SSF55120">
    <property type="entry name" value="Pseudouridine synthase"/>
    <property type="match status" value="1"/>
</dbReference>
<proteinExistence type="inferred from homology"/>
<sequence length="550" mass="58003">MTLPAALRFQARALEADVGFHGFFLAAGTERVAGALRSARVPCDLQRHEVGSGGEVLHLATLGLPNPPAASLSGPPVPRGASAPGKRLGAAWGGEPVRQPWSATLYARGQRPETARRVLAAALQVPQTSLQVRGALASPGVSVQLLRLPRGLPAEAREALQGPLRSGLLAGQDPLVAVGGATLLTPKESQPRGRAAKRDTGGQADWSCTGHRYTVVVRDLDPRQVSSGLVDESIERVCSEGFINFFELAAFGLAEVRRYEVGAALWAGRWDAAARLLLGMNLGGEGSALARASAAFRAGDLERGLELLPQEGAEGLRGLAMQLLLSRPALEALQRAVPRAVWVRHLSAVSRLAWNHAAAVRLTQWPRRPIPGDLIWDERAGEARPLGVEEVEGRHLSEVVLPLPRPGEPVPECTGRLRLEATLNRLAPGDGAPVAAFPLEVSSLLPRARAIVGVPADVSWDISKAGPGPIVDCDLARLGADPTPDSGGPGRGARAGGRRSSLRAGGLDGMALRLRFSLPRGGSAEAVLREVLHANPSEFCEGLGRRDEVF</sequence>
<gene>
    <name evidence="5" type="ORF">AMON00008_LOCUS50038</name>
</gene>
<organism evidence="5">
    <name type="scientific">Alexandrium monilatum</name>
    <dbReference type="NCBI Taxonomy" id="311494"/>
    <lineage>
        <taxon>Eukaryota</taxon>
        <taxon>Sar</taxon>
        <taxon>Alveolata</taxon>
        <taxon>Dinophyceae</taxon>
        <taxon>Gonyaulacales</taxon>
        <taxon>Pyrocystaceae</taxon>
        <taxon>Alexandrium</taxon>
    </lineage>
</organism>
<evidence type="ECO:0000256" key="1">
    <source>
        <dbReference type="ARBA" id="ARBA00007953"/>
    </source>
</evidence>
<dbReference type="GO" id="GO:0005634">
    <property type="term" value="C:nucleus"/>
    <property type="evidence" value="ECO:0007669"/>
    <property type="project" value="TreeGrafter"/>
</dbReference>
<evidence type="ECO:0000313" key="5">
    <source>
        <dbReference type="EMBL" id="CAE4645274.1"/>
    </source>
</evidence>